<keyword evidence="2" id="KW-0472">Membrane</keyword>
<evidence type="ECO:0000313" key="4">
    <source>
        <dbReference type="EMBL" id="HIU23526.1"/>
    </source>
</evidence>
<evidence type="ECO:0000313" key="5">
    <source>
        <dbReference type="Proteomes" id="UP000824078"/>
    </source>
</evidence>
<dbReference type="InterPro" id="IPR012338">
    <property type="entry name" value="Beta-lactam/transpept-like"/>
</dbReference>
<feature type="transmembrane region" description="Helical" evidence="2">
    <location>
        <begin position="264"/>
        <end position="283"/>
    </location>
</feature>
<name>A0A9D1L4D3_9ACTN</name>
<comment type="caution">
    <text evidence="4">The sequence shown here is derived from an EMBL/GenBank/DDBJ whole genome shotgun (WGS) entry which is preliminary data.</text>
</comment>
<dbReference type="SUPFAM" id="SSF56601">
    <property type="entry name" value="beta-lactamase/transpeptidase-like"/>
    <property type="match status" value="1"/>
</dbReference>
<reference evidence="4" key="2">
    <citation type="journal article" date="2021" name="PeerJ">
        <title>Extensive microbial diversity within the chicken gut microbiome revealed by metagenomics and culture.</title>
        <authorList>
            <person name="Gilroy R."/>
            <person name="Ravi A."/>
            <person name="Getino M."/>
            <person name="Pursley I."/>
            <person name="Horton D.L."/>
            <person name="Alikhan N.F."/>
            <person name="Baker D."/>
            <person name="Gharbi K."/>
            <person name="Hall N."/>
            <person name="Watson M."/>
            <person name="Adriaenssens E.M."/>
            <person name="Foster-Nyarko E."/>
            <person name="Jarju S."/>
            <person name="Secka A."/>
            <person name="Antonio M."/>
            <person name="Oren A."/>
            <person name="Chaudhuri R.R."/>
            <person name="La Ragione R."/>
            <person name="Hildebrand F."/>
            <person name="Pallen M.J."/>
        </authorList>
    </citation>
    <scope>NUCLEOTIDE SEQUENCE</scope>
    <source>
        <strain evidence="4">ChiHjej12B11-29160</strain>
    </source>
</reference>
<feature type="domain" description="Beta-lactamase-related" evidence="3">
    <location>
        <begin position="2"/>
        <end position="157"/>
    </location>
</feature>
<dbReference type="PANTHER" id="PTHR22935">
    <property type="entry name" value="PENICILLIN-BINDING PROTEIN"/>
    <property type="match status" value="1"/>
</dbReference>
<keyword evidence="2" id="KW-1133">Transmembrane helix</keyword>
<dbReference type="Gene3D" id="3.40.710.10">
    <property type="entry name" value="DD-peptidase/beta-lactamase superfamily"/>
    <property type="match status" value="1"/>
</dbReference>
<evidence type="ECO:0000256" key="1">
    <source>
        <dbReference type="ARBA" id="ARBA00038473"/>
    </source>
</evidence>
<sequence length="294" mass="32566">MSGQDYGTYVQNHVFRPLNMMQASAGSAASLMSSTATPGHRSWFGVPVADGFVHALGDDSWGNAASGYVRASLKDMEAYLMMYLNSGSGVLDADSVHQMVFSRVPDTSSDTYYGMGWTTYAWSDGELVMSHDGQVENYVARMCIIPDRDLGIVVLGDANDELGGNEAFFSLADDIVSIAVGGQPSGVNPSERIEQHIYTNATYIAALIACMLLVIYAVRSNWQRWRLFSSIAIHVGIPLFLLAFPRIFEQMRWRDFFDFYPDQSVVVLMCCGLLIAGGVVKLIRFYRHTKQKML</sequence>
<evidence type="ECO:0000256" key="2">
    <source>
        <dbReference type="SAM" id="Phobius"/>
    </source>
</evidence>
<dbReference type="PANTHER" id="PTHR22935:SF95">
    <property type="entry name" value="BETA-LACTAMASE-LIKE 1-RELATED"/>
    <property type="match status" value="1"/>
</dbReference>
<feature type="transmembrane region" description="Helical" evidence="2">
    <location>
        <begin position="225"/>
        <end position="244"/>
    </location>
</feature>
<dbReference type="InterPro" id="IPR001466">
    <property type="entry name" value="Beta-lactam-related"/>
</dbReference>
<feature type="transmembrane region" description="Helical" evidence="2">
    <location>
        <begin position="197"/>
        <end position="218"/>
    </location>
</feature>
<evidence type="ECO:0000259" key="3">
    <source>
        <dbReference type="Pfam" id="PF00144"/>
    </source>
</evidence>
<dbReference type="AlphaFoldDB" id="A0A9D1L4D3"/>
<protein>
    <submittedName>
        <fullName evidence="4">Beta-lactamase family protein</fullName>
    </submittedName>
</protein>
<dbReference type="InterPro" id="IPR051478">
    <property type="entry name" value="Beta-lactamase-like_AB/R"/>
</dbReference>
<accession>A0A9D1L4D3</accession>
<reference evidence="4" key="1">
    <citation type="submission" date="2020-10" db="EMBL/GenBank/DDBJ databases">
        <authorList>
            <person name="Gilroy R."/>
        </authorList>
    </citation>
    <scope>NUCLEOTIDE SEQUENCE</scope>
    <source>
        <strain evidence="4">ChiHjej12B11-29160</strain>
    </source>
</reference>
<organism evidence="4 5">
    <name type="scientific">Candidatus Coprovicinus avistercoris</name>
    <dbReference type="NCBI Taxonomy" id="2840754"/>
    <lineage>
        <taxon>Bacteria</taxon>
        <taxon>Bacillati</taxon>
        <taxon>Actinomycetota</taxon>
        <taxon>Coriobacteriia</taxon>
        <taxon>Coriobacteriales</taxon>
        <taxon>Coriobacteriaceae</taxon>
        <taxon>Coriobacteriaceae incertae sedis</taxon>
        <taxon>Candidatus Coprovicinus</taxon>
    </lineage>
</organism>
<dbReference type="EMBL" id="DVMQ01000004">
    <property type="protein sequence ID" value="HIU23526.1"/>
    <property type="molecule type" value="Genomic_DNA"/>
</dbReference>
<keyword evidence="2" id="KW-0812">Transmembrane</keyword>
<gene>
    <name evidence="4" type="ORF">IAD17_01180</name>
</gene>
<dbReference type="Proteomes" id="UP000824078">
    <property type="component" value="Unassembled WGS sequence"/>
</dbReference>
<proteinExistence type="inferred from homology"/>
<dbReference type="Pfam" id="PF00144">
    <property type="entry name" value="Beta-lactamase"/>
    <property type="match status" value="1"/>
</dbReference>
<comment type="similarity">
    <text evidence="1">Belongs to the beta-lactamase family.</text>
</comment>